<comment type="caution">
    <text evidence="2">The sequence shown here is derived from an EMBL/GenBank/DDBJ whole genome shotgun (WGS) entry which is preliminary data.</text>
</comment>
<organism evidence="2 3">
    <name type="scientific">Leucocoprinus birnbaumii</name>
    <dbReference type="NCBI Taxonomy" id="56174"/>
    <lineage>
        <taxon>Eukaryota</taxon>
        <taxon>Fungi</taxon>
        <taxon>Dikarya</taxon>
        <taxon>Basidiomycota</taxon>
        <taxon>Agaricomycotina</taxon>
        <taxon>Agaricomycetes</taxon>
        <taxon>Agaricomycetidae</taxon>
        <taxon>Agaricales</taxon>
        <taxon>Agaricineae</taxon>
        <taxon>Agaricaceae</taxon>
        <taxon>Leucocoprinus</taxon>
    </lineage>
</organism>
<keyword evidence="3" id="KW-1185">Reference proteome</keyword>
<accession>A0AAD5YTJ6</accession>
<evidence type="ECO:0000313" key="3">
    <source>
        <dbReference type="Proteomes" id="UP001213000"/>
    </source>
</evidence>
<keyword evidence="1" id="KW-1133">Transmembrane helix</keyword>
<keyword evidence="1" id="KW-0472">Membrane</keyword>
<evidence type="ECO:0000256" key="1">
    <source>
        <dbReference type="SAM" id="Phobius"/>
    </source>
</evidence>
<dbReference type="AlphaFoldDB" id="A0AAD5YTJ6"/>
<evidence type="ECO:0000313" key="2">
    <source>
        <dbReference type="EMBL" id="KAJ3567113.1"/>
    </source>
</evidence>
<feature type="transmembrane region" description="Helical" evidence="1">
    <location>
        <begin position="234"/>
        <end position="252"/>
    </location>
</feature>
<dbReference type="Proteomes" id="UP001213000">
    <property type="component" value="Unassembled WGS sequence"/>
</dbReference>
<dbReference type="EMBL" id="JANIEX010000436">
    <property type="protein sequence ID" value="KAJ3567113.1"/>
    <property type="molecule type" value="Genomic_DNA"/>
</dbReference>
<keyword evidence="1" id="KW-0812">Transmembrane</keyword>
<proteinExistence type="predicted"/>
<name>A0AAD5YTJ6_9AGAR</name>
<protein>
    <submittedName>
        <fullName evidence="2">Uncharacterized protein</fullName>
    </submittedName>
</protein>
<reference evidence="2" key="1">
    <citation type="submission" date="2022-07" db="EMBL/GenBank/DDBJ databases">
        <title>Genome Sequence of Leucocoprinus birnbaumii.</title>
        <authorList>
            <person name="Buettner E."/>
        </authorList>
    </citation>
    <scope>NUCLEOTIDE SEQUENCE</scope>
    <source>
        <strain evidence="2">VT141</strain>
    </source>
</reference>
<sequence>MSQLEAIHDSAVLEQMSAVAPPAPDPGINSLHTWLLQTSNTAPVAIITTRASSNLARLYTEHLAGHLAATYFLSDACSNDPRHLVATLSLQLATKSPRFSETLDEIFRQNPTVLSKSLRVQFRILVLEPVRDLMASDAGYQGRVIMIDGFNRFAPWVRREILRSIAAAVVGDIELHWLLLSAEDHAEECKQMELELGVKELFWNVHHSRQGTLKMEKLAFGRLINSVQGSNFCLIYAVVNWWLVFLYSLTGIR</sequence>
<gene>
    <name evidence="2" type="ORF">NP233_g6574</name>
</gene>